<keyword evidence="5" id="KW-1185">Reference proteome</keyword>
<dbReference type="SUPFAM" id="SSF51445">
    <property type="entry name" value="(Trans)glycosidases"/>
    <property type="match status" value="1"/>
</dbReference>
<dbReference type="PANTHER" id="PTHR34154:SF10">
    <property type="entry name" value="ASL1-LIKE GLYCOSYL HYDROLASE CATALYTIC DOMAIN-CONTAINING PROTEIN"/>
    <property type="match status" value="1"/>
</dbReference>
<evidence type="ECO:0000256" key="2">
    <source>
        <dbReference type="SAM" id="SignalP"/>
    </source>
</evidence>
<dbReference type="RefSeq" id="XP_013270734.1">
    <property type="nucleotide sequence ID" value="XM_013415280.1"/>
</dbReference>
<dbReference type="GeneID" id="25295222"/>
<dbReference type="GO" id="GO:0009277">
    <property type="term" value="C:fungal-type cell wall"/>
    <property type="evidence" value="ECO:0007669"/>
    <property type="project" value="TreeGrafter"/>
</dbReference>
<evidence type="ECO:0000313" key="5">
    <source>
        <dbReference type="Proteomes" id="UP000053617"/>
    </source>
</evidence>
<dbReference type="Pfam" id="PF11790">
    <property type="entry name" value="Glyco_hydro_cc"/>
    <property type="match status" value="1"/>
</dbReference>
<feature type="chain" id="PRO_5002243292" evidence="2">
    <location>
        <begin position="18"/>
        <end position="484"/>
    </location>
</feature>
<feature type="signal peptide" evidence="2">
    <location>
        <begin position="1"/>
        <end position="17"/>
    </location>
</feature>
<feature type="compositionally biased region" description="Low complexity" evidence="1">
    <location>
        <begin position="151"/>
        <end position="174"/>
    </location>
</feature>
<feature type="compositionally biased region" description="Polar residues" evidence="1">
    <location>
        <begin position="46"/>
        <end position="55"/>
    </location>
</feature>
<dbReference type="Gene3D" id="3.20.20.80">
    <property type="entry name" value="Glycosidases"/>
    <property type="match status" value="1"/>
</dbReference>
<protein>
    <submittedName>
        <fullName evidence="4">Rhinocladiella mackenziei CBS 650.93 unplaced genomic scaffold supercont1.5, whole genome shotgun sequence</fullName>
    </submittedName>
</protein>
<evidence type="ECO:0000259" key="3">
    <source>
        <dbReference type="Pfam" id="PF11790"/>
    </source>
</evidence>
<feature type="domain" description="Asl1-like glycosyl hydrolase catalytic" evidence="3">
    <location>
        <begin position="254"/>
        <end position="482"/>
    </location>
</feature>
<feature type="region of interest" description="Disordered" evidence="1">
    <location>
        <begin position="138"/>
        <end position="254"/>
    </location>
</feature>
<dbReference type="OrthoDB" id="43654at2759"/>
<proteinExistence type="predicted"/>
<reference evidence="4 5" key="1">
    <citation type="submission" date="2015-01" db="EMBL/GenBank/DDBJ databases">
        <title>The Genome Sequence of Rhinocladiella mackenzie CBS 650.93.</title>
        <authorList>
            <consortium name="The Broad Institute Genomics Platform"/>
            <person name="Cuomo C."/>
            <person name="de Hoog S."/>
            <person name="Gorbushina A."/>
            <person name="Stielow B."/>
            <person name="Teixiera M."/>
            <person name="Abouelleil A."/>
            <person name="Chapman S.B."/>
            <person name="Priest M."/>
            <person name="Young S.K."/>
            <person name="Wortman J."/>
            <person name="Nusbaum C."/>
            <person name="Birren B."/>
        </authorList>
    </citation>
    <scope>NUCLEOTIDE SEQUENCE [LARGE SCALE GENOMIC DNA]</scope>
    <source>
        <strain evidence="4 5">CBS 650.93</strain>
    </source>
</reference>
<dbReference type="GO" id="GO:0071966">
    <property type="term" value="P:fungal-type cell wall polysaccharide metabolic process"/>
    <property type="evidence" value="ECO:0007669"/>
    <property type="project" value="TreeGrafter"/>
</dbReference>
<dbReference type="InterPro" id="IPR024655">
    <property type="entry name" value="Asl1_glyco_hydro_catalytic"/>
</dbReference>
<feature type="compositionally biased region" description="Polar residues" evidence="1">
    <location>
        <begin position="201"/>
        <end position="215"/>
    </location>
</feature>
<keyword evidence="2" id="KW-0732">Signal</keyword>
<dbReference type="PANTHER" id="PTHR34154">
    <property type="entry name" value="ALKALI-SENSITIVE LINKAGE PROTEIN 1"/>
    <property type="match status" value="1"/>
</dbReference>
<accession>A0A0D2GZI2</accession>
<feature type="region of interest" description="Disordered" evidence="1">
    <location>
        <begin position="38"/>
        <end position="64"/>
    </location>
</feature>
<evidence type="ECO:0000256" key="1">
    <source>
        <dbReference type="SAM" id="MobiDB-lite"/>
    </source>
</evidence>
<dbReference type="AlphaFoldDB" id="A0A0D2GZI2"/>
<dbReference type="VEuPathDB" id="FungiDB:Z518_07151"/>
<gene>
    <name evidence="4" type="ORF">Z518_07151</name>
</gene>
<dbReference type="HOGENOM" id="CLU_040908_4_1_1"/>
<dbReference type="STRING" id="1442369.A0A0D2GZI2"/>
<dbReference type="Proteomes" id="UP000053617">
    <property type="component" value="Unassembled WGS sequence"/>
</dbReference>
<organism evidence="4 5">
    <name type="scientific">Rhinocladiella mackenziei CBS 650.93</name>
    <dbReference type="NCBI Taxonomy" id="1442369"/>
    <lineage>
        <taxon>Eukaryota</taxon>
        <taxon>Fungi</taxon>
        <taxon>Dikarya</taxon>
        <taxon>Ascomycota</taxon>
        <taxon>Pezizomycotina</taxon>
        <taxon>Eurotiomycetes</taxon>
        <taxon>Chaetothyriomycetidae</taxon>
        <taxon>Chaetothyriales</taxon>
        <taxon>Herpotrichiellaceae</taxon>
        <taxon>Rhinocladiella</taxon>
    </lineage>
</organism>
<feature type="compositionally biased region" description="Low complexity" evidence="1">
    <location>
        <begin position="218"/>
        <end position="250"/>
    </location>
</feature>
<dbReference type="EMBL" id="KN847479">
    <property type="protein sequence ID" value="KIX03598.1"/>
    <property type="molecule type" value="Genomic_DNA"/>
</dbReference>
<dbReference type="InterPro" id="IPR017853">
    <property type="entry name" value="GH"/>
</dbReference>
<dbReference type="InterPro" id="IPR053183">
    <property type="entry name" value="ASL1"/>
</dbReference>
<name>A0A0D2GZI2_9EURO</name>
<evidence type="ECO:0000313" key="4">
    <source>
        <dbReference type="EMBL" id="KIX03598.1"/>
    </source>
</evidence>
<sequence>MVSKVASILALATAVLAHPQRHHRFHYGTGTGGGFGFAKPTGATFPNGTAQTNGTDFGGSPVESPVMPVKTVTVIPIPLESSTGDAADDFSSLSVANASDTTVTPAGGSSTSCSISTTSTITTTSVQFVTVTAGANLAESGDSGENVTIPSGSALSSDASSSSPEDLSDSTSVSLVGGTPTAGAFFGRPSTRAGSSGPAFQPSSVVESATPTTFATIAGSPPASSSDANATASSPSSPSSSTASTDGSTSGKRGLSYNDASLTNAFAGKGISWAYNWGSGPDGAIVSGAEYVPMLWGSSSVSGWSSAVQSAISSGSEHVLSFNEPDLSSQSNIDPSTAAQLHIENVAPLSGQVSIGSPAVTNGAGSNPPMGTTWLQQFFDACAGQCNIDFVTFHWYDSASNVDYFKSHVQDVIDTAAKNGVSKVWLTEFGASGSDSDVASFLNDVIPWLDSQAAVERYAYFMCSDGLLVSGNSISSPIGEAYLS</sequence>